<dbReference type="GO" id="GO:0006811">
    <property type="term" value="P:monoatomic ion transport"/>
    <property type="evidence" value="ECO:0007669"/>
    <property type="project" value="UniProtKB-KW"/>
</dbReference>
<evidence type="ECO:0000256" key="5">
    <source>
        <dbReference type="ARBA" id="ARBA00022692"/>
    </source>
</evidence>
<evidence type="ECO:0000256" key="7">
    <source>
        <dbReference type="ARBA" id="ARBA00023065"/>
    </source>
</evidence>
<proteinExistence type="predicted"/>
<keyword evidence="5 10" id="KW-0812">Transmembrane</keyword>
<dbReference type="InterPro" id="IPR048279">
    <property type="entry name" value="MdtK-like"/>
</dbReference>
<evidence type="ECO:0000313" key="12">
    <source>
        <dbReference type="Proteomes" id="UP000823750"/>
    </source>
</evidence>
<dbReference type="PIRSF" id="PIRSF006603">
    <property type="entry name" value="DinF"/>
    <property type="match status" value="1"/>
</dbReference>
<dbReference type="Proteomes" id="UP000823750">
    <property type="component" value="Unassembled WGS sequence"/>
</dbReference>
<evidence type="ECO:0000256" key="6">
    <source>
        <dbReference type="ARBA" id="ARBA00022989"/>
    </source>
</evidence>
<keyword evidence="2" id="KW-0813">Transport</keyword>
<feature type="transmembrane region" description="Helical" evidence="10">
    <location>
        <begin position="12"/>
        <end position="29"/>
    </location>
</feature>
<evidence type="ECO:0000256" key="1">
    <source>
        <dbReference type="ARBA" id="ARBA00004651"/>
    </source>
</evidence>
<feature type="transmembrane region" description="Helical" evidence="10">
    <location>
        <begin position="323"/>
        <end position="344"/>
    </location>
</feature>
<feature type="transmembrane region" description="Helical" evidence="10">
    <location>
        <begin position="88"/>
        <end position="114"/>
    </location>
</feature>
<dbReference type="NCBIfam" id="TIGR00797">
    <property type="entry name" value="matE"/>
    <property type="match status" value="1"/>
</dbReference>
<dbReference type="EMBL" id="JADILX010000082">
    <property type="protein sequence ID" value="MBO8485806.1"/>
    <property type="molecule type" value="Genomic_DNA"/>
</dbReference>
<reference evidence="11" key="2">
    <citation type="journal article" date="2021" name="PeerJ">
        <title>Extensive microbial diversity within the chicken gut microbiome revealed by metagenomics and culture.</title>
        <authorList>
            <person name="Gilroy R."/>
            <person name="Ravi A."/>
            <person name="Getino M."/>
            <person name="Pursley I."/>
            <person name="Horton D.L."/>
            <person name="Alikhan N.F."/>
            <person name="Baker D."/>
            <person name="Gharbi K."/>
            <person name="Hall N."/>
            <person name="Watson M."/>
            <person name="Adriaenssens E.M."/>
            <person name="Foster-Nyarko E."/>
            <person name="Jarju S."/>
            <person name="Secka A."/>
            <person name="Antonio M."/>
            <person name="Oren A."/>
            <person name="Chaudhuri R.R."/>
            <person name="La Ragione R."/>
            <person name="Hildebrand F."/>
            <person name="Pallen M.J."/>
        </authorList>
    </citation>
    <scope>NUCLEOTIDE SEQUENCE</scope>
    <source>
        <strain evidence="11">B2-16538</strain>
    </source>
</reference>
<comment type="subcellular location">
    <subcellularLocation>
        <location evidence="1">Cell membrane</location>
        <topology evidence="1">Multi-pass membrane protein</topology>
    </subcellularLocation>
</comment>
<dbReference type="Pfam" id="PF01554">
    <property type="entry name" value="MatE"/>
    <property type="match status" value="2"/>
</dbReference>
<feature type="transmembrane region" description="Helical" evidence="10">
    <location>
        <begin position="387"/>
        <end position="409"/>
    </location>
</feature>
<gene>
    <name evidence="11" type="ORF">IAB78_05220</name>
</gene>
<feature type="transmembrane region" description="Helical" evidence="10">
    <location>
        <begin position="350"/>
        <end position="375"/>
    </location>
</feature>
<evidence type="ECO:0000313" key="11">
    <source>
        <dbReference type="EMBL" id="MBO8485806.1"/>
    </source>
</evidence>
<feature type="transmembrane region" description="Helical" evidence="10">
    <location>
        <begin position="161"/>
        <end position="182"/>
    </location>
</feature>
<dbReference type="CDD" id="cd13133">
    <property type="entry name" value="MATE_like_7"/>
    <property type="match status" value="1"/>
</dbReference>
<feature type="transmembrane region" description="Helical" evidence="10">
    <location>
        <begin position="421"/>
        <end position="437"/>
    </location>
</feature>
<dbReference type="AlphaFoldDB" id="A0A9D9J3D1"/>
<evidence type="ECO:0000256" key="10">
    <source>
        <dbReference type="SAM" id="Phobius"/>
    </source>
</evidence>
<feature type="transmembrane region" description="Helical" evidence="10">
    <location>
        <begin position="188"/>
        <end position="214"/>
    </location>
</feature>
<dbReference type="InterPro" id="IPR050222">
    <property type="entry name" value="MATE_MdtK"/>
</dbReference>
<feature type="transmembrane region" description="Helical" evidence="10">
    <location>
        <begin position="283"/>
        <end position="303"/>
    </location>
</feature>
<feature type="transmembrane region" description="Helical" evidence="10">
    <location>
        <begin position="134"/>
        <end position="154"/>
    </location>
</feature>
<dbReference type="GO" id="GO:0015297">
    <property type="term" value="F:antiporter activity"/>
    <property type="evidence" value="ECO:0007669"/>
    <property type="project" value="UniProtKB-KW"/>
</dbReference>
<evidence type="ECO:0000256" key="2">
    <source>
        <dbReference type="ARBA" id="ARBA00022448"/>
    </source>
</evidence>
<organism evidence="11 12">
    <name type="scientific">Candidatus Cryptobacteroides excrementavium</name>
    <dbReference type="NCBI Taxonomy" id="2840759"/>
    <lineage>
        <taxon>Bacteria</taxon>
        <taxon>Pseudomonadati</taxon>
        <taxon>Bacteroidota</taxon>
        <taxon>Bacteroidia</taxon>
        <taxon>Bacteroidales</taxon>
        <taxon>Candidatus Cryptobacteroides</taxon>
    </lineage>
</organism>
<evidence type="ECO:0000256" key="9">
    <source>
        <dbReference type="ARBA" id="ARBA00031636"/>
    </source>
</evidence>
<dbReference type="GO" id="GO:0005886">
    <property type="term" value="C:plasma membrane"/>
    <property type="evidence" value="ECO:0007669"/>
    <property type="project" value="UniProtKB-SubCell"/>
</dbReference>
<keyword evidence="8 10" id="KW-0472">Membrane</keyword>
<evidence type="ECO:0000256" key="8">
    <source>
        <dbReference type="ARBA" id="ARBA00023136"/>
    </source>
</evidence>
<reference evidence="11" key="1">
    <citation type="submission" date="2020-10" db="EMBL/GenBank/DDBJ databases">
        <authorList>
            <person name="Gilroy R."/>
        </authorList>
    </citation>
    <scope>NUCLEOTIDE SEQUENCE</scope>
    <source>
        <strain evidence="11">B2-16538</strain>
    </source>
</reference>
<sequence>MTKTLNYSYSHIWKVAWPILISLIMEQLLGMTDTAFLGRVGEVELGASAIAGVYYMAIFVTGLGFGIGSQIIIARRNGEGNWKETGNIFWHGVCFLIGFAVLVIALSEMFSPWILDRLIDSPEISSAAMDYVRWRLIGLIFAFVTVMFRAFYIGTTQTRTLTLNSIVMVLSNVVFNWILVFGKLGFPALGIAGAAIGSTLAELVSLVFFIVYTATKTDCMKYGLNRKIHFDWKKLRDILSVSVWTMIQNFLSVSTWFIFFMFVEHLGERALAISNVTRSISGFIWVFVSAFASTCSSLVSNLIGEGHTDSVPRLIRRVIKLAYLPVAALIILFIIFPEAVIGIYTDIPDIVTGTVPSLVVMCISYLLTCPALICFNAISGTGNTRTAFVLEMSALVIYIIFCTIVIAGIQPDVAVCWTAEIVYSLSMLLICASYLYSGRWKGTRI</sequence>
<keyword evidence="7" id="KW-0406">Ion transport</keyword>
<feature type="transmembrane region" description="Helical" evidence="10">
    <location>
        <begin position="49"/>
        <end position="67"/>
    </location>
</feature>
<name>A0A9D9J3D1_9BACT</name>
<accession>A0A9D9J3D1</accession>
<feature type="transmembrane region" description="Helical" evidence="10">
    <location>
        <begin position="235"/>
        <end position="263"/>
    </location>
</feature>
<evidence type="ECO:0000256" key="3">
    <source>
        <dbReference type="ARBA" id="ARBA00022449"/>
    </source>
</evidence>
<dbReference type="InterPro" id="IPR002528">
    <property type="entry name" value="MATE_fam"/>
</dbReference>
<dbReference type="PANTHER" id="PTHR43298">
    <property type="entry name" value="MULTIDRUG RESISTANCE PROTEIN NORM-RELATED"/>
    <property type="match status" value="1"/>
</dbReference>
<protein>
    <recommendedName>
        <fullName evidence="9">Multidrug-efflux transporter</fullName>
    </recommendedName>
</protein>
<keyword evidence="4" id="KW-1003">Cell membrane</keyword>
<comment type="caution">
    <text evidence="11">The sequence shown here is derived from an EMBL/GenBank/DDBJ whole genome shotgun (WGS) entry which is preliminary data.</text>
</comment>
<keyword evidence="3" id="KW-0050">Antiport</keyword>
<dbReference type="GO" id="GO:0042910">
    <property type="term" value="F:xenobiotic transmembrane transporter activity"/>
    <property type="evidence" value="ECO:0007669"/>
    <property type="project" value="InterPro"/>
</dbReference>
<dbReference type="PANTHER" id="PTHR43298:SF2">
    <property type="entry name" value="FMN_FAD EXPORTER YEEO-RELATED"/>
    <property type="match status" value="1"/>
</dbReference>
<evidence type="ECO:0000256" key="4">
    <source>
        <dbReference type="ARBA" id="ARBA00022475"/>
    </source>
</evidence>
<keyword evidence="6 10" id="KW-1133">Transmembrane helix</keyword>